<name>A0A1Y2CC11_9FUNG</name>
<dbReference type="AlphaFoldDB" id="A0A1Y2CC11"/>
<evidence type="ECO:0000256" key="2">
    <source>
        <dbReference type="ARBA" id="ARBA00022679"/>
    </source>
</evidence>
<reference evidence="6 7" key="1">
    <citation type="submission" date="2016-07" db="EMBL/GenBank/DDBJ databases">
        <title>Pervasive Adenine N6-methylation of Active Genes in Fungi.</title>
        <authorList>
            <consortium name="DOE Joint Genome Institute"/>
            <person name="Mondo S.J."/>
            <person name="Dannebaum R.O."/>
            <person name="Kuo R.C."/>
            <person name="Labutti K."/>
            <person name="Haridas S."/>
            <person name="Kuo A."/>
            <person name="Salamov A."/>
            <person name="Ahrendt S.R."/>
            <person name="Lipzen A."/>
            <person name="Sullivan W."/>
            <person name="Andreopoulos W.B."/>
            <person name="Clum A."/>
            <person name="Lindquist E."/>
            <person name="Daum C."/>
            <person name="Ramamoorthy G.K."/>
            <person name="Gryganskyi A."/>
            <person name="Culley D."/>
            <person name="Magnuson J.K."/>
            <person name="James T.Y."/>
            <person name="O'Malley M.A."/>
            <person name="Stajich J.E."/>
            <person name="Spatafora J.W."/>
            <person name="Visel A."/>
            <person name="Grigoriev I.V."/>
        </authorList>
    </citation>
    <scope>NUCLEOTIDE SEQUENCE [LARGE SCALE GENOMIC DNA]</scope>
    <source>
        <strain evidence="6 7">JEL800</strain>
    </source>
</reference>
<proteinExistence type="predicted"/>
<feature type="domain" description="Tetrapyrrole methylase" evidence="5">
    <location>
        <begin position="187"/>
        <end position="398"/>
    </location>
</feature>
<evidence type="ECO:0000313" key="7">
    <source>
        <dbReference type="Proteomes" id="UP000193642"/>
    </source>
</evidence>
<dbReference type="Gene3D" id="3.30.950.10">
    <property type="entry name" value="Methyltransferase, Cobalt-precorrin-4 Transmethylase, Domain 2"/>
    <property type="match status" value="1"/>
</dbReference>
<dbReference type="SUPFAM" id="SSF53790">
    <property type="entry name" value="Tetrapyrrole methylase"/>
    <property type="match status" value="1"/>
</dbReference>
<dbReference type="InterPro" id="IPR035996">
    <property type="entry name" value="4pyrrol_Methylase_sf"/>
</dbReference>
<dbReference type="GO" id="GO:0032259">
    <property type="term" value="P:methylation"/>
    <property type="evidence" value="ECO:0007669"/>
    <property type="project" value="UniProtKB-KW"/>
</dbReference>
<keyword evidence="7" id="KW-1185">Reference proteome</keyword>
<dbReference type="OrthoDB" id="508204at2759"/>
<dbReference type="InterPro" id="IPR050161">
    <property type="entry name" value="Siro_Cobalamin_biosynth"/>
</dbReference>
<dbReference type="GO" id="GO:0019354">
    <property type="term" value="P:siroheme biosynthetic process"/>
    <property type="evidence" value="ECO:0007669"/>
    <property type="project" value="TreeGrafter"/>
</dbReference>
<protein>
    <submittedName>
        <fullName evidence="6">Tetrapyrrole methylase</fullName>
    </submittedName>
</protein>
<dbReference type="Gene3D" id="3.40.1010.10">
    <property type="entry name" value="Cobalt-precorrin-4 Transmethylase, Domain 1"/>
    <property type="match status" value="1"/>
</dbReference>
<dbReference type="EMBL" id="MCGO01000022">
    <property type="protein sequence ID" value="ORY44466.1"/>
    <property type="molecule type" value="Genomic_DNA"/>
</dbReference>
<evidence type="ECO:0000313" key="6">
    <source>
        <dbReference type="EMBL" id="ORY44466.1"/>
    </source>
</evidence>
<dbReference type="STRING" id="329046.A0A1Y2CC11"/>
<keyword evidence="3" id="KW-0949">S-adenosyl-L-methionine</keyword>
<dbReference type="InterPro" id="IPR014776">
    <property type="entry name" value="4pyrrole_Mease_sub2"/>
</dbReference>
<evidence type="ECO:0000256" key="1">
    <source>
        <dbReference type="ARBA" id="ARBA00022603"/>
    </source>
</evidence>
<comment type="caution">
    <text evidence="6">The sequence shown here is derived from an EMBL/GenBank/DDBJ whole genome shotgun (WGS) entry which is preliminary data.</text>
</comment>
<dbReference type="PANTHER" id="PTHR45790:SF6">
    <property type="entry name" value="UROPORPHYRINOGEN-III C-METHYLTRANSFERASE"/>
    <property type="match status" value="1"/>
</dbReference>
<feature type="region of interest" description="Disordered" evidence="4">
    <location>
        <begin position="125"/>
        <end position="146"/>
    </location>
</feature>
<dbReference type="InterPro" id="IPR000878">
    <property type="entry name" value="4pyrrol_Mease"/>
</dbReference>
<evidence type="ECO:0000256" key="3">
    <source>
        <dbReference type="ARBA" id="ARBA00022691"/>
    </source>
</evidence>
<dbReference type="Proteomes" id="UP000193642">
    <property type="component" value="Unassembled WGS sequence"/>
</dbReference>
<dbReference type="InterPro" id="IPR014777">
    <property type="entry name" value="4pyrrole_Mease_sub1"/>
</dbReference>
<dbReference type="PANTHER" id="PTHR45790">
    <property type="entry name" value="SIROHEME SYNTHASE-RELATED"/>
    <property type="match status" value="1"/>
</dbReference>
<dbReference type="GO" id="GO:0004851">
    <property type="term" value="F:uroporphyrin-III C-methyltransferase activity"/>
    <property type="evidence" value="ECO:0007669"/>
    <property type="project" value="TreeGrafter"/>
</dbReference>
<accession>A0A1Y2CC11</accession>
<evidence type="ECO:0000256" key="4">
    <source>
        <dbReference type="SAM" id="MobiDB-lite"/>
    </source>
</evidence>
<sequence length="445" mass="47243">MDSCTPLQLEFAPSRTRNLLVRIVSLPLEEPSVWVSAIESFRSSGSNVTISLAPESSHILNSLPIEHQSLVIVENEESVDTTRTDFAMGVASGSSIKKLTSFVAACQASRTPLYADLDSLDSNSLTALNSSPSPSPSLSPMNESLQPSLSPIEVNLDPYFVVPPKNAGFSETSFIPPPSIPTTTPGTLTIVGAGPGTPSLLTVAAITAIQSCTLLIVDRLVPADLIKYALTVQITPLSQQDWDLGSRSLPYILHTRKVLGNAPLAQQEIEDWTAAALKLGHSIVRLKGGDPFVYGRGGEELISAKKVVVLEGDEKNGIAPGMCKVSVVPGLSSSLVGPLMAGIPPTHRGVADQVLIATGRLEEEDKEVEWPLYAPNRTTVVLMAMGRIRRVVSGMTETAGYPLTPLDNGERVWTGILSEAVDAVKELGLKAHATLIVGRVVHALA</sequence>
<keyword evidence="1 6" id="KW-0489">Methyltransferase</keyword>
<dbReference type="Pfam" id="PF00590">
    <property type="entry name" value="TP_methylase"/>
    <property type="match status" value="1"/>
</dbReference>
<feature type="compositionally biased region" description="Low complexity" evidence="4">
    <location>
        <begin position="125"/>
        <end position="145"/>
    </location>
</feature>
<organism evidence="6 7">
    <name type="scientific">Rhizoclosmatium globosum</name>
    <dbReference type="NCBI Taxonomy" id="329046"/>
    <lineage>
        <taxon>Eukaryota</taxon>
        <taxon>Fungi</taxon>
        <taxon>Fungi incertae sedis</taxon>
        <taxon>Chytridiomycota</taxon>
        <taxon>Chytridiomycota incertae sedis</taxon>
        <taxon>Chytridiomycetes</taxon>
        <taxon>Chytridiales</taxon>
        <taxon>Chytriomycetaceae</taxon>
        <taxon>Rhizoclosmatium</taxon>
    </lineage>
</organism>
<gene>
    <name evidence="6" type="ORF">BCR33DRAFT_716980</name>
</gene>
<keyword evidence="2" id="KW-0808">Transferase</keyword>
<evidence type="ECO:0000259" key="5">
    <source>
        <dbReference type="Pfam" id="PF00590"/>
    </source>
</evidence>